<name>A0A1I2PIB4_9FIRM</name>
<reference evidence="3" key="1">
    <citation type="submission" date="2016-10" db="EMBL/GenBank/DDBJ databases">
        <authorList>
            <person name="Varghese N."/>
            <person name="Submissions S."/>
        </authorList>
    </citation>
    <scope>NUCLEOTIDE SEQUENCE [LARGE SCALE GENOMIC DNA]</scope>
    <source>
        <strain evidence="3">DSM 17038</strain>
    </source>
</reference>
<evidence type="ECO:0008006" key="4">
    <source>
        <dbReference type="Google" id="ProtNLM"/>
    </source>
</evidence>
<keyword evidence="3" id="KW-1185">Reference proteome</keyword>
<dbReference type="PANTHER" id="PTHR39556:SF1">
    <property type="entry name" value="PROTEIN, PUTATIVE-RELATED"/>
    <property type="match status" value="1"/>
</dbReference>
<dbReference type="Proteomes" id="UP000199337">
    <property type="component" value="Unassembled WGS sequence"/>
</dbReference>
<feature type="transmembrane region" description="Helical" evidence="1">
    <location>
        <begin position="307"/>
        <end position="326"/>
    </location>
</feature>
<keyword evidence="1" id="KW-0472">Membrane</keyword>
<dbReference type="STRING" id="341036.SAMN05660649_00877"/>
<evidence type="ECO:0000256" key="1">
    <source>
        <dbReference type="SAM" id="Phobius"/>
    </source>
</evidence>
<dbReference type="InterPro" id="IPR007294">
    <property type="entry name" value="DUF401"/>
</dbReference>
<evidence type="ECO:0000313" key="2">
    <source>
        <dbReference type="EMBL" id="SFG14849.1"/>
    </source>
</evidence>
<feature type="transmembrane region" description="Helical" evidence="1">
    <location>
        <begin position="281"/>
        <end position="301"/>
    </location>
</feature>
<organism evidence="2 3">
    <name type="scientific">Desulfotruncus arcticus DSM 17038</name>
    <dbReference type="NCBI Taxonomy" id="1121424"/>
    <lineage>
        <taxon>Bacteria</taxon>
        <taxon>Bacillati</taxon>
        <taxon>Bacillota</taxon>
        <taxon>Clostridia</taxon>
        <taxon>Eubacteriales</taxon>
        <taxon>Desulfallaceae</taxon>
        <taxon>Desulfotruncus</taxon>
    </lineage>
</organism>
<evidence type="ECO:0000313" key="3">
    <source>
        <dbReference type="Proteomes" id="UP000199337"/>
    </source>
</evidence>
<feature type="transmembrane region" description="Helical" evidence="1">
    <location>
        <begin position="6"/>
        <end position="24"/>
    </location>
</feature>
<protein>
    <recommendedName>
        <fullName evidence="4">DUF401 family protein</fullName>
    </recommendedName>
</protein>
<keyword evidence="1" id="KW-1133">Transmembrane helix</keyword>
<feature type="transmembrane region" description="Helical" evidence="1">
    <location>
        <begin position="333"/>
        <end position="350"/>
    </location>
</feature>
<dbReference type="Pfam" id="PF04165">
    <property type="entry name" value="DUF401"/>
    <property type="match status" value="1"/>
</dbReference>
<accession>A0A1I2PIB4</accession>
<gene>
    <name evidence="2" type="ORF">SAMN05660649_00877</name>
</gene>
<feature type="transmembrane region" description="Helical" evidence="1">
    <location>
        <begin position="393"/>
        <end position="414"/>
    </location>
</feature>
<proteinExistence type="predicted"/>
<feature type="transmembrane region" description="Helical" evidence="1">
    <location>
        <begin position="177"/>
        <end position="196"/>
    </location>
</feature>
<feature type="transmembrane region" description="Helical" evidence="1">
    <location>
        <begin position="356"/>
        <end position="381"/>
    </location>
</feature>
<feature type="transmembrane region" description="Helical" evidence="1">
    <location>
        <begin position="31"/>
        <end position="52"/>
    </location>
</feature>
<feature type="transmembrane region" description="Helical" evidence="1">
    <location>
        <begin position="234"/>
        <end position="260"/>
    </location>
</feature>
<sequence length="418" mass="46353">MPVSSIWPIIKILAVFLLMILMLRKKISLDITLLVSTGVLGVIFGLGAIALFKQYAYTLADISTLDLIAVLVLIMVLESVMRRTGMLKAMTDSLAGLPWNNRLLTAAIPAIIGVLPSAGGARFSAPLVGQATEGRPYVVEDKVFINYWFRHIWEFSLPLYPALIIAIKISGFTMSQILVWLWPFSVLWAFLGYWHLWGPYQKVKQGAYPGNDRLHSGAATGSSLRMLIANTWPLWATVILVFCRVPMAITLGIVVLSLIIQKRYAWRYVFKTLIERLTLRIVFLIWGTMTFKDVLVLSGAVDQVSAAISAMGIPVLAIVVIMPLLLGVMTGMVQASIGISFPLVMSIIHPSPVYVMLAYVSGTIGVMISPVHLCLVLTIEYFKADFARSYKPLVLPCLFMVLMALVVFKSQWWLSSIL</sequence>
<feature type="transmembrane region" description="Helical" evidence="1">
    <location>
        <begin position="58"/>
        <end position="80"/>
    </location>
</feature>
<dbReference type="RefSeq" id="WP_238456295.1">
    <property type="nucleotide sequence ID" value="NZ_FOOX01000002.1"/>
</dbReference>
<keyword evidence="1" id="KW-0812">Transmembrane</keyword>
<dbReference type="EMBL" id="FOOX01000002">
    <property type="protein sequence ID" value="SFG14849.1"/>
    <property type="molecule type" value="Genomic_DNA"/>
</dbReference>
<dbReference type="PANTHER" id="PTHR39556">
    <property type="entry name" value="PROTEIN, PUTATIVE-RELATED"/>
    <property type="match status" value="1"/>
</dbReference>
<dbReference type="AlphaFoldDB" id="A0A1I2PIB4"/>